<sequence>MKTHVYLLLGAGLLAACQHATETETPTTAAPVTAVNHAVDQAKPAPEAPAAPALPAEQLAVLRELDLAPLLLPASYEDEGGPQAGQAMNGFFGSDHYRIEFVFTRVERDAHNPALYHIRGKDRYKKRVSPLEGTIELTQLRPLKPLKDYPNSDMTAAYAGTGRFELREGAEGNGSGVFRGKFAVDFGRGSEQKLELATWGFTEESMAARRAGSRFEGQWISNQTRKTKPVLWADGNGLFAIAQDVFADFNVGERGPEINEKYARLGWNTYWENDEWWAETPKIATVSL</sequence>
<dbReference type="PROSITE" id="PS51257">
    <property type="entry name" value="PROKAR_LIPOPROTEIN"/>
    <property type="match status" value="1"/>
</dbReference>
<dbReference type="AlphaFoldDB" id="A0A328BZ22"/>
<comment type="caution">
    <text evidence="2">The sequence shown here is derived from an EMBL/GenBank/DDBJ whole genome shotgun (WGS) entry which is preliminary data.</text>
</comment>
<protein>
    <submittedName>
        <fullName evidence="2">Uncharacterized protein</fullName>
    </submittedName>
</protein>
<reference evidence="3" key="1">
    <citation type="submission" date="2018-05" db="EMBL/GenBank/DDBJ databases">
        <authorList>
            <person name="Nie L."/>
        </authorList>
    </citation>
    <scope>NUCLEOTIDE SEQUENCE [LARGE SCALE GENOMIC DNA]</scope>
    <source>
        <strain evidence="3">NL</strain>
    </source>
</reference>
<keyword evidence="3" id="KW-1185">Reference proteome</keyword>
<dbReference type="EMBL" id="QHKM01000001">
    <property type="protein sequence ID" value="RAK70388.1"/>
    <property type="molecule type" value="Genomic_DNA"/>
</dbReference>
<name>A0A328BZ22_9BACT</name>
<evidence type="ECO:0000313" key="2">
    <source>
        <dbReference type="EMBL" id="RAK70388.1"/>
    </source>
</evidence>
<keyword evidence="1" id="KW-0732">Signal</keyword>
<dbReference type="RefSeq" id="WP_111477138.1">
    <property type="nucleotide sequence ID" value="NZ_QHKM01000001.1"/>
</dbReference>
<feature type="signal peptide" evidence="1">
    <location>
        <begin position="1"/>
        <end position="20"/>
    </location>
</feature>
<organism evidence="2 3">
    <name type="scientific">Hymenobacter edaphi</name>
    <dbReference type="NCBI Taxonomy" id="2211146"/>
    <lineage>
        <taxon>Bacteria</taxon>
        <taxon>Pseudomonadati</taxon>
        <taxon>Bacteroidota</taxon>
        <taxon>Cytophagia</taxon>
        <taxon>Cytophagales</taxon>
        <taxon>Hymenobacteraceae</taxon>
        <taxon>Hymenobacter</taxon>
    </lineage>
</organism>
<proteinExistence type="predicted"/>
<dbReference type="OrthoDB" id="880022at2"/>
<evidence type="ECO:0000256" key="1">
    <source>
        <dbReference type="SAM" id="SignalP"/>
    </source>
</evidence>
<evidence type="ECO:0000313" key="3">
    <source>
        <dbReference type="Proteomes" id="UP000248553"/>
    </source>
</evidence>
<gene>
    <name evidence="2" type="ORF">DLM85_05995</name>
</gene>
<feature type="chain" id="PRO_5016319259" evidence="1">
    <location>
        <begin position="21"/>
        <end position="288"/>
    </location>
</feature>
<dbReference type="Proteomes" id="UP000248553">
    <property type="component" value="Unassembled WGS sequence"/>
</dbReference>
<accession>A0A328BZ22</accession>